<keyword evidence="7 9" id="KW-0472">Membrane</keyword>
<organism evidence="10 11">
    <name type="scientific">Flavonifractor plautii 1_3_50AFAA</name>
    <dbReference type="NCBI Taxonomy" id="742738"/>
    <lineage>
        <taxon>Bacteria</taxon>
        <taxon>Bacillati</taxon>
        <taxon>Bacillota</taxon>
        <taxon>Clostridia</taxon>
        <taxon>Eubacteriales</taxon>
        <taxon>Oscillospiraceae</taxon>
        <taxon>Flavonifractor</taxon>
    </lineage>
</organism>
<dbReference type="GO" id="GO:0051117">
    <property type="term" value="F:ATPase binding"/>
    <property type="evidence" value="ECO:0007669"/>
    <property type="project" value="TreeGrafter"/>
</dbReference>
<evidence type="ECO:0000256" key="7">
    <source>
        <dbReference type="ARBA" id="ARBA00023136"/>
    </source>
</evidence>
<keyword evidence="8" id="KW-0175">Coiled coil</keyword>
<evidence type="ECO:0000256" key="8">
    <source>
        <dbReference type="SAM" id="Coils"/>
    </source>
</evidence>
<feature type="transmembrane region" description="Helical" evidence="9">
    <location>
        <begin position="595"/>
        <end position="618"/>
    </location>
</feature>
<sequence>MSVVPMKLLTIAGPLERFDDVVRACVIDQEFHPENALQLMRSVKGLRPLELENPYSALLHRSVEVADEAGIPLAYAPFDPASPLEDFASYFDSLSGRIAALHRRREELEHKADEARSMVDQLQNLRGLNVSLDELWGLDHARFRYGYLPRETYDGFREALNEEEDIFFVPTTLGARRVYGVYFTTKEAHHKVDSLFNSLHFVRIRLEDPPGGTVDNATAELNAQVEAAQAAVAQVGQELEELRRQEREHILSSYSYLRYHSECCGLRQYACRSKGTFYLTGWVPAAAVPEIEETLARFPNLSCVADTADDVRHAKPPTKLKNSFLGRVFQPFLEMYGLPAYNEKDPSLFMALTYCLFFGIMFGDLGQGLCLALIGLVLARWKGMWLGGIITCCGLSGALFGCVYGSVFGFEDILPGFKIMEETTFAGLGVVSNVLLLLVLSICLGVFMLLLVMVINILNGIRQKNYEKILFGPNGAAGIVFYAGLLTAAVSTLAFGVNLFTPAYVLPVLILPLVLMLLREPLSHLLAKNPHWREFSVGEVLGTGFFELFETLLSYLTNTLSFMRVGAYAITHVGLMLVVHMLAGLAGGVGGPAGILILVLGNAFVMGFEGLLVGIQVLRLEFYELFGRFYDDGGIPFVPKKIDYAARTNG</sequence>
<dbReference type="GO" id="GO:0016471">
    <property type="term" value="C:vacuolar proton-transporting V-type ATPase complex"/>
    <property type="evidence" value="ECO:0007669"/>
    <property type="project" value="TreeGrafter"/>
</dbReference>
<evidence type="ECO:0000256" key="4">
    <source>
        <dbReference type="ARBA" id="ARBA00022692"/>
    </source>
</evidence>
<comment type="caution">
    <text evidence="10">The sequence shown here is derived from an EMBL/GenBank/DDBJ whole genome shotgun (WGS) entry which is preliminary data.</text>
</comment>
<evidence type="ECO:0000256" key="3">
    <source>
        <dbReference type="ARBA" id="ARBA00022448"/>
    </source>
</evidence>
<reference evidence="10 11" key="1">
    <citation type="submission" date="2011-08" db="EMBL/GenBank/DDBJ databases">
        <title>The Genome Sequence of Clostridium orbiscindens 1_3_50AFAA.</title>
        <authorList>
            <consortium name="The Broad Institute Genome Sequencing Platform"/>
            <person name="Earl A."/>
            <person name="Ward D."/>
            <person name="Feldgarden M."/>
            <person name="Gevers D."/>
            <person name="Daigneault M."/>
            <person name="Strauss J."/>
            <person name="Allen-Vercoe E."/>
            <person name="Young S.K."/>
            <person name="Zeng Q."/>
            <person name="Gargeya S."/>
            <person name="Fitzgerald M."/>
            <person name="Haas B."/>
            <person name="Abouelleil A."/>
            <person name="Alvarado L."/>
            <person name="Arachchi H.M."/>
            <person name="Berlin A."/>
            <person name="Brown A."/>
            <person name="Chapman S.B."/>
            <person name="Chen Z."/>
            <person name="Dunbar C."/>
            <person name="Freedman E."/>
            <person name="Gearin G."/>
            <person name="Gellesch M."/>
            <person name="Goldberg J."/>
            <person name="Griggs A."/>
            <person name="Gujja S."/>
            <person name="Heiman D."/>
            <person name="Howarth C."/>
            <person name="Larson L."/>
            <person name="Lui A."/>
            <person name="MacDonald P.J.P."/>
            <person name="Montmayeur A."/>
            <person name="Murphy C."/>
            <person name="Neiman D."/>
            <person name="Pearson M."/>
            <person name="Priest M."/>
            <person name="Roberts A."/>
            <person name="Saif S."/>
            <person name="Shea T."/>
            <person name="Shenoy N."/>
            <person name="Sisk P."/>
            <person name="Stolte C."/>
            <person name="Sykes S."/>
            <person name="Wortman J."/>
            <person name="Nusbaum C."/>
            <person name="Birren B."/>
        </authorList>
    </citation>
    <scope>NUCLEOTIDE SEQUENCE [LARGE SCALE GENOMIC DNA]</scope>
    <source>
        <strain evidence="10 11">1_3_50AFAA</strain>
    </source>
</reference>
<dbReference type="HOGENOM" id="CLU_025558_0_1_9"/>
<dbReference type="Proteomes" id="UP000029585">
    <property type="component" value="Unassembled WGS sequence"/>
</dbReference>
<dbReference type="PANTHER" id="PTHR11629">
    <property type="entry name" value="VACUOLAR PROTON ATPASES"/>
    <property type="match status" value="1"/>
</dbReference>
<evidence type="ECO:0000256" key="5">
    <source>
        <dbReference type="ARBA" id="ARBA00022989"/>
    </source>
</evidence>
<evidence type="ECO:0000256" key="6">
    <source>
        <dbReference type="ARBA" id="ARBA00023065"/>
    </source>
</evidence>
<feature type="transmembrane region" description="Helical" evidence="9">
    <location>
        <begin position="430"/>
        <end position="458"/>
    </location>
</feature>
<name>A0A096B056_FLAPL</name>
<feature type="coiled-coil region" evidence="8">
    <location>
        <begin position="91"/>
        <end position="125"/>
    </location>
</feature>
<evidence type="ECO:0000313" key="10">
    <source>
        <dbReference type="EMBL" id="KGF52475.1"/>
    </source>
</evidence>
<dbReference type="GO" id="GO:0033179">
    <property type="term" value="C:proton-transporting V-type ATPase, V0 domain"/>
    <property type="evidence" value="ECO:0007669"/>
    <property type="project" value="InterPro"/>
</dbReference>
<dbReference type="PATRIC" id="fig|742738.3.peg.4132"/>
<feature type="transmembrane region" description="Helical" evidence="9">
    <location>
        <begin position="499"/>
        <end position="518"/>
    </location>
</feature>
<dbReference type="GO" id="GO:0046961">
    <property type="term" value="F:proton-transporting ATPase activity, rotational mechanism"/>
    <property type="evidence" value="ECO:0007669"/>
    <property type="project" value="InterPro"/>
</dbReference>
<dbReference type="Pfam" id="PF01496">
    <property type="entry name" value="V_ATPase_I"/>
    <property type="match status" value="1"/>
</dbReference>
<feature type="transmembrane region" description="Helical" evidence="9">
    <location>
        <begin position="470"/>
        <end position="493"/>
    </location>
</feature>
<dbReference type="InterPro" id="IPR002490">
    <property type="entry name" value="V-ATPase_116kDa_su"/>
</dbReference>
<accession>A0A096B056</accession>
<keyword evidence="11" id="KW-1185">Reference proteome</keyword>
<keyword evidence="3" id="KW-0813">Transport</keyword>
<protein>
    <submittedName>
        <fullName evidence="10">Uncharacterized protein</fullName>
    </submittedName>
</protein>
<feature type="coiled-coil region" evidence="8">
    <location>
        <begin position="218"/>
        <end position="248"/>
    </location>
</feature>
<evidence type="ECO:0000313" key="11">
    <source>
        <dbReference type="Proteomes" id="UP000029585"/>
    </source>
</evidence>
<comment type="subcellular location">
    <subcellularLocation>
        <location evidence="1">Membrane</location>
        <topology evidence="1">Multi-pass membrane protein</topology>
    </subcellularLocation>
</comment>
<dbReference type="AlphaFoldDB" id="A0A096B056"/>
<keyword evidence="5 9" id="KW-1133">Transmembrane helix</keyword>
<feature type="transmembrane region" description="Helical" evidence="9">
    <location>
        <begin position="348"/>
        <end position="378"/>
    </location>
</feature>
<proteinExistence type="inferred from homology"/>
<evidence type="ECO:0000256" key="2">
    <source>
        <dbReference type="ARBA" id="ARBA00009904"/>
    </source>
</evidence>
<feature type="transmembrane region" description="Helical" evidence="9">
    <location>
        <begin position="565"/>
        <end position="589"/>
    </location>
</feature>
<evidence type="ECO:0000256" key="1">
    <source>
        <dbReference type="ARBA" id="ARBA00004141"/>
    </source>
</evidence>
<keyword evidence="6" id="KW-0406">Ion transport</keyword>
<dbReference type="PANTHER" id="PTHR11629:SF63">
    <property type="entry name" value="V-TYPE PROTON ATPASE SUBUNIT A"/>
    <property type="match status" value="1"/>
</dbReference>
<comment type="similarity">
    <text evidence="2">Belongs to the V-ATPase 116 kDa subunit family.</text>
</comment>
<dbReference type="RefSeq" id="WP_044943544.1">
    <property type="nucleotide sequence ID" value="NZ_KN174169.1"/>
</dbReference>
<dbReference type="EMBL" id="ADLO01000125">
    <property type="protein sequence ID" value="KGF52475.1"/>
    <property type="molecule type" value="Genomic_DNA"/>
</dbReference>
<dbReference type="GO" id="GO:0007035">
    <property type="term" value="P:vacuolar acidification"/>
    <property type="evidence" value="ECO:0007669"/>
    <property type="project" value="TreeGrafter"/>
</dbReference>
<keyword evidence="4 9" id="KW-0812">Transmembrane</keyword>
<gene>
    <name evidence="10" type="ORF">HMPREF9460_04013</name>
</gene>
<dbReference type="eggNOG" id="COG1269">
    <property type="taxonomic scope" value="Bacteria"/>
</dbReference>
<feature type="transmembrane region" description="Helical" evidence="9">
    <location>
        <begin position="385"/>
        <end position="410"/>
    </location>
</feature>
<evidence type="ECO:0000256" key="9">
    <source>
        <dbReference type="SAM" id="Phobius"/>
    </source>
</evidence>